<evidence type="ECO:0000256" key="13">
    <source>
        <dbReference type="SAM" id="Phobius"/>
    </source>
</evidence>
<keyword evidence="11 13" id="KW-0472">Membrane</keyword>
<evidence type="ECO:0000259" key="15">
    <source>
        <dbReference type="PROSITE" id="PS50110"/>
    </source>
</evidence>
<feature type="transmembrane region" description="Helical" evidence="13">
    <location>
        <begin position="123"/>
        <end position="144"/>
    </location>
</feature>
<keyword evidence="8" id="KW-0418">Kinase</keyword>
<gene>
    <name evidence="17" type="ORF">PNIG_a0123</name>
</gene>
<dbReference type="InterPro" id="IPR003594">
    <property type="entry name" value="HATPase_dom"/>
</dbReference>
<dbReference type="PANTHER" id="PTHR43047:SF72">
    <property type="entry name" value="OSMOSENSING HISTIDINE PROTEIN KINASE SLN1"/>
    <property type="match status" value="1"/>
</dbReference>
<dbReference type="SMART" id="SM00388">
    <property type="entry name" value="HisKA"/>
    <property type="match status" value="1"/>
</dbReference>
<feature type="modified residue" description="4-aspartylphosphate" evidence="12">
    <location>
        <position position="824"/>
    </location>
</feature>
<dbReference type="GO" id="GO:0009927">
    <property type="term" value="F:histidine phosphotransfer kinase activity"/>
    <property type="evidence" value="ECO:0007669"/>
    <property type="project" value="TreeGrafter"/>
</dbReference>
<dbReference type="InterPro" id="IPR007895">
    <property type="entry name" value="MASE1"/>
</dbReference>
<dbReference type="CDD" id="cd17546">
    <property type="entry name" value="REC_hyHK_CKI1_RcsC-like"/>
    <property type="match status" value="1"/>
</dbReference>
<evidence type="ECO:0000256" key="12">
    <source>
        <dbReference type="PROSITE-ProRule" id="PRU00169"/>
    </source>
</evidence>
<feature type="transmembrane region" description="Helical" evidence="13">
    <location>
        <begin position="54"/>
        <end position="73"/>
    </location>
</feature>
<dbReference type="SUPFAM" id="SSF55874">
    <property type="entry name" value="ATPase domain of HSP90 chaperone/DNA topoisomerase II/histidine kinase"/>
    <property type="match status" value="1"/>
</dbReference>
<keyword evidence="5 12" id="KW-0597">Phosphoprotein</keyword>
<evidence type="ECO:0000259" key="16">
    <source>
        <dbReference type="PROSITE" id="PS50839"/>
    </source>
</evidence>
<keyword evidence="4" id="KW-1003">Cell membrane</keyword>
<dbReference type="SUPFAM" id="SSF52172">
    <property type="entry name" value="CheY-like"/>
    <property type="match status" value="1"/>
</dbReference>
<name>A0AAC9UGK9_9GAMM</name>
<dbReference type="EMBL" id="CP011036">
    <property type="protein sequence ID" value="ASM52466.1"/>
    <property type="molecule type" value="Genomic_DNA"/>
</dbReference>
<dbReference type="Proteomes" id="UP000198329">
    <property type="component" value="Chromosome I"/>
</dbReference>
<reference evidence="17 18" key="1">
    <citation type="submission" date="2015-03" db="EMBL/GenBank/DDBJ databases">
        <authorList>
            <person name="Xie B.-B."/>
            <person name="Rong J.-C."/>
            <person name="Qin Q.-L."/>
            <person name="Zhang Y.-Z."/>
        </authorList>
    </citation>
    <scope>NUCLEOTIDE SEQUENCE [LARGE SCALE GENOMIC DNA]</scope>
    <source>
        <strain evidence="17 18">KMM 661</strain>
    </source>
</reference>
<evidence type="ECO:0000259" key="14">
    <source>
        <dbReference type="PROSITE" id="PS50109"/>
    </source>
</evidence>
<dbReference type="GO" id="GO:0005886">
    <property type="term" value="C:plasma membrane"/>
    <property type="evidence" value="ECO:0007669"/>
    <property type="project" value="UniProtKB-SubCell"/>
</dbReference>
<dbReference type="InterPro" id="IPR003661">
    <property type="entry name" value="HisK_dim/P_dom"/>
</dbReference>
<keyword evidence="7 13" id="KW-0812">Transmembrane</keyword>
<dbReference type="PROSITE" id="PS50109">
    <property type="entry name" value="HIS_KIN"/>
    <property type="match status" value="1"/>
</dbReference>
<dbReference type="PRINTS" id="PR00344">
    <property type="entry name" value="BCTRLSENSOR"/>
</dbReference>
<dbReference type="EC" id="2.7.13.3" evidence="3"/>
<dbReference type="InterPro" id="IPR006189">
    <property type="entry name" value="CHASE_dom"/>
</dbReference>
<dbReference type="KEGG" id="png:PNIG_a0123"/>
<feature type="domain" description="CHASE" evidence="16">
    <location>
        <begin position="250"/>
        <end position="411"/>
    </location>
</feature>
<feature type="transmembrane region" description="Helical" evidence="13">
    <location>
        <begin position="190"/>
        <end position="208"/>
    </location>
</feature>
<keyword evidence="10" id="KW-0902">Two-component regulatory system</keyword>
<dbReference type="InterPro" id="IPR042240">
    <property type="entry name" value="CHASE_sf"/>
</dbReference>
<evidence type="ECO:0000256" key="4">
    <source>
        <dbReference type="ARBA" id="ARBA00022475"/>
    </source>
</evidence>
<dbReference type="AlphaFoldDB" id="A0AAC9UGK9"/>
<dbReference type="InterPro" id="IPR004358">
    <property type="entry name" value="Sig_transdc_His_kin-like_C"/>
</dbReference>
<dbReference type="SUPFAM" id="SSF47384">
    <property type="entry name" value="Homodimeric domain of signal transducing histidine kinase"/>
    <property type="match status" value="1"/>
</dbReference>
<dbReference type="CDD" id="cd16922">
    <property type="entry name" value="HATPase_EvgS-ArcB-TorS-like"/>
    <property type="match status" value="1"/>
</dbReference>
<dbReference type="Pfam" id="PF00072">
    <property type="entry name" value="Response_reg"/>
    <property type="match status" value="1"/>
</dbReference>
<dbReference type="InterPro" id="IPR011006">
    <property type="entry name" value="CheY-like_superfamily"/>
</dbReference>
<accession>A0AAC9UGK9</accession>
<dbReference type="Pfam" id="PF00512">
    <property type="entry name" value="HisKA"/>
    <property type="match status" value="1"/>
</dbReference>
<dbReference type="Gene3D" id="3.40.50.2300">
    <property type="match status" value="1"/>
</dbReference>
<feature type="domain" description="Histidine kinase" evidence="14">
    <location>
        <begin position="533"/>
        <end position="749"/>
    </location>
</feature>
<evidence type="ECO:0000256" key="11">
    <source>
        <dbReference type="ARBA" id="ARBA00023136"/>
    </source>
</evidence>
<evidence type="ECO:0000256" key="9">
    <source>
        <dbReference type="ARBA" id="ARBA00022989"/>
    </source>
</evidence>
<dbReference type="Gene3D" id="3.30.450.350">
    <property type="entry name" value="CHASE domain"/>
    <property type="match status" value="1"/>
</dbReference>
<feature type="transmembrane region" description="Helical" evidence="13">
    <location>
        <begin position="12"/>
        <end position="34"/>
    </location>
</feature>
<dbReference type="Pfam" id="PF03924">
    <property type="entry name" value="CHASE"/>
    <property type="match status" value="1"/>
</dbReference>
<evidence type="ECO:0000256" key="3">
    <source>
        <dbReference type="ARBA" id="ARBA00012438"/>
    </source>
</evidence>
<dbReference type="FunFam" id="3.30.565.10:FF:000010">
    <property type="entry name" value="Sensor histidine kinase RcsC"/>
    <property type="match status" value="1"/>
</dbReference>
<comment type="subcellular location">
    <subcellularLocation>
        <location evidence="2">Cell membrane</location>
        <topology evidence="2">Multi-pass membrane protein</topology>
    </subcellularLocation>
</comment>
<feature type="transmembrane region" description="Helical" evidence="13">
    <location>
        <begin position="80"/>
        <end position="103"/>
    </location>
</feature>
<dbReference type="CDD" id="cd00082">
    <property type="entry name" value="HisKA"/>
    <property type="match status" value="1"/>
</dbReference>
<dbReference type="Pfam" id="PF05231">
    <property type="entry name" value="MASE1"/>
    <property type="match status" value="1"/>
</dbReference>
<organism evidence="17 18">
    <name type="scientific">Pseudoalteromonas nigrifaciens</name>
    <dbReference type="NCBI Taxonomy" id="28109"/>
    <lineage>
        <taxon>Bacteria</taxon>
        <taxon>Pseudomonadati</taxon>
        <taxon>Pseudomonadota</taxon>
        <taxon>Gammaproteobacteria</taxon>
        <taxon>Alteromonadales</taxon>
        <taxon>Pseudoalteromonadaceae</taxon>
        <taxon>Pseudoalteromonas</taxon>
    </lineage>
</organism>
<feature type="transmembrane region" description="Helical" evidence="13">
    <location>
        <begin position="472"/>
        <end position="493"/>
    </location>
</feature>
<evidence type="ECO:0000313" key="18">
    <source>
        <dbReference type="Proteomes" id="UP000198329"/>
    </source>
</evidence>
<proteinExistence type="predicted"/>
<evidence type="ECO:0000256" key="1">
    <source>
        <dbReference type="ARBA" id="ARBA00000085"/>
    </source>
</evidence>
<protein>
    <recommendedName>
        <fullName evidence="3">histidine kinase</fullName>
        <ecNumber evidence="3">2.7.13.3</ecNumber>
    </recommendedName>
</protein>
<evidence type="ECO:0000256" key="7">
    <source>
        <dbReference type="ARBA" id="ARBA00022692"/>
    </source>
</evidence>
<keyword evidence="9 13" id="KW-1133">Transmembrane helix</keyword>
<dbReference type="PANTHER" id="PTHR43047">
    <property type="entry name" value="TWO-COMPONENT HISTIDINE PROTEIN KINASE"/>
    <property type="match status" value="1"/>
</dbReference>
<feature type="domain" description="Response regulatory" evidence="15">
    <location>
        <begin position="775"/>
        <end position="891"/>
    </location>
</feature>
<dbReference type="Pfam" id="PF02518">
    <property type="entry name" value="HATPase_c"/>
    <property type="match status" value="1"/>
</dbReference>
<dbReference type="InterPro" id="IPR001789">
    <property type="entry name" value="Sig_transdc_resp-reg_receiver"/>
</dbReference>
<dbReference type="InterPro" id="IPR036097">
    <property type="entry name" value="HisK_dim/P_sf"/>
</dbReference>
<keyword evidence="6" id="KW-0808">Transferase</keyword>
<feature type="transmembrane region" description="Helical" evidence="13">
    <location>
        <begin position="156"/>
        <end position="178"/>
    </location>
</feature>
<dbReference type="SMART" id="SM00448">
    <property type="entry name" value="REC"/>
    <property type="match status" value="1"/>
</dbReference>
<dbReference type="GO" id="GO:0000155">
    <property type="term" value="F:phosphorelay sensor kinase activity"/>
    <property type="evidence" value="ECO:0007669"/>
    <property type="project" value="InterPro"/>
</dbReference>
<dbReference type="Gene3D" id="3.30.565.10">
    <property type="entry name" value="Histidine kinase-like ATPase, C-terminal domain"/>
    <property type="match status" value="1"/>
</dbReference>
<evidence type="ECO:0000256" key="6">
    <source>
        <dbReference type="ARBA" id="ARBA00022679"/>
    </source>
</evidence>
<dbReference type="Gene3D" id="1.10.287.130">
    <property type="match status" value="1"/>
</dbReference>
<dbReference type="PROSITE" id="PS50839">
    <property type="entry name" value="CHASE"/>
    <property type="match status" value="1"/>
</dbReference>
<sequence length="915" mass="101769">MKGLFKLSFSLACAYFITGYFSNLLLAIDGFAVASWPPAGIAVASFLLWGRKSFLGVFVGALLTSLIHLDNVVDILNWQVFFQAAAIAIAVVFQAWLGAQIIIKVIKAPLDLSSLKHSVQSLIIAGPVCCIIGASVGTSLLVFNNIIAQHAALDSFIAWWIGDSIGVLIFTPLMLAAFNYSVMRYRLQVILPSLLIYILISVSFYGAASVKKEKNIQKQEIKTLAVQDSITHKLDEISAHLALLATFFSSSEDVNFKEFRQFTAKQLSYSEEILAFEWVPYVPKSALLEYQQMTQLADVEHFFVKEKSPTNQWQAVAERDVYYPIRYAYPLKGNEDAIGFDLASNDFMQEALNKSKTLNEMVISQPVKLVQNQAELGVLFLHPVFGSIETEDDFKGFAVAVVSLKKLSQSLLFDHENLVTASFLDINNTNNTHAIYIANNESMDLLKSYQLLIGNRMWQVELHEPLVTTSWLIYWLAQIVGMLFVWLLVAFLISVTGTNVQIREQVARQTRTLRQEKQKADEASQIKSQFLANMSHEVRTPINGIKGLHYLALQQNDWQQARTYIEQADGALGVLLRVLNDLLDFSKMEAGKLDLMQEPVDIGRLAEEIINLIQFEVSVKSLEIKLDYDKNTNLMINTDAIRLKQVLLNLLNNAVKFTAQGSITLKIWQSKTMTYLSVSDTGIGISKEAQKKLFRPFAQADNSTSRQYGGTGLGLSICKKLVELMGGAIDLKSTAGQGSTFTFSLPLNSPLPKVEKSEQSFSDVDIENVSFANSAVLLVEDNPLNQHVATAILKTKGCVADIANDGFAAIEMLTEKSYDIVLMDIQMPKMDGLQATKVIRNELGLLDLPIIGLSANAHDDDVKKALACGMNSYNNETNRCEYFVQSSLALFSGDRKIKSSAFLHKKQTYGLKSIF</sequence>
<evidence type="ECO:0000256" key="2">
    <source>
        <dbReference type="ARBA" id="ARBA00004651"/>
    </source>
</evidence>
<comment type="catalytic activity">
    <reaction evidence="1">
        <text>ATP + protein L-histidine = ADP + protein N-phospho-L-histidine.</text>
        <dbReference type="EC" id="2.7.13.3"/>
    </reaction>
</comment>
<dbReference type="InterPro" id="IPR036890">
    <property type="entry name" value="HATPase_C_sf"/>
</dbReference>
<evidence type="ECO:0000256" key="10">
    <source>
        <dbReference type="ARBA" id="ARBA00023012"/>
    </source>
</evidence>
<dbReference type="SMART" id="SM01079">
    <property type="entry name" value="CHASE"/>
    <property type="match status" value="1"/>
</dbReference>
<keyword evidence="18" id="KW-1185">Reference proteome</keyword>
<dbReference type="PROSITE" id="PS50110">
    <property type="entry name" value="RESPONSE_REGULATORY"/>
    <property type="match status" value="1"/>
</dbReference>
<evidence type="ECO:0000313" key="17">
    <source>
        <dbReference type="EMBL" id="ASM52466.1"/>
    </source>
</evidence>
<evidence type="ECO:0000256" key="8">
    <source>
        <dbReference type="ARBA" id="ARBA00022777"/>
    </source>
</evidence>
<evidence type="ECO:0000256" key="5">
    <source>
        <dbReference type="ARBA" id="ARBA00022553"/>
    </source>
</evidence>
<dbReference type="SMART" id="SM00387">
    <property type="entry name" value="HATPase_c"/>
    <property type="match status" value="1"/>
</dbReference>
<dbReference type="InterPro" id="IPR005467">
    <property type="entry name" value="His_kinase_dom"/>
</dbReference>